<accession>A0ACD0NM12</accession>
<reference evidence="1 2" key="1">
    <citation type="journal article" date="2018" name="Mol. Biol. Evol.">
        <title>Broad Genomic Sampling Reveals a Smut Pathogenic Ancestry of the Fungal Clade Ustilaginomycotina.</title>
        <authorList>
            <person name="Kijpornyongpan T."/>
            <person name="Mondo S.J."/>
            <person name="Barry K."/>
            <person name="Sandor L."/>
            <person name="Lee J."/>
            <person name="Lipzen A."/>
            <person name="Pangilinan J."/>
            <person name="LaButti K."/>
            <person name="Hainaut M."/>
            <person name="Henrissat B."/>
            <person name="Grigoriev I.V."/>
            <person name="Spatafora J.W."/>
            <person name="Aime M.C."/>
        </authorList>
    </citation>
    <scope>NUCLEOTIDE SEQUENCE [LARGE SCALE GENOMIC DNA]</scope>
    <source>
        <strain evidence="1 2">SA 807</strain>
    </source>
</reference>
<sequence>MIDTLILILSSSFPLPFSFFGSLSLSLSSQRFISILNLLQRTNQPTPFPDPPSFNLPFQPRRNPNQKGQNTKIIPRSPPSSPIPPPPPPPPPLP</sequence>
<dbReference type="EMBL" id="KZ820692">
    <property type="protein sequence ID" value="PWN46812.1"/>
    <property type="molecule type" value="Genomic_DNA"/>
</dbReference>
<keyword evidence="2" id="KW-1185">Reference proteome</keyword>
<name>A0ACD0NM12_9BASI</name>
<evidence type="ECO:0000313" key="1">
    <source>
        <dbReference type="EMBL" id="PWN46812.1"/>
    </source>
</evidence>
<organism evidence="1 2">
    <name type="scientific">Violaceomyces palustris</name>
    <dbReference type="NCBI Taxonomy" id="1673888"/>
    <lineage>
        <taxon>Eukaryota</taxon>
        <taxon>Fungi</taxon>
        <taxon>Dikarya</taxon>
        <taxon>Basidiomycota</taxon>
        <taxon>Ustilaginomycotina</taxon>
        <taxon>Ustilaginomycetes</taxon>
        <taxon>Violaceomycetales</taxon>
        <taxon>Violaceomycetaceae</taxon>
        <taxon>Violaceomyces</taxon>
    </lineage>
</organism>
<gene>
    <name evidence="1" type="ORF">IE53DRAFT_5280</name>
</gene>
<evidence type="ECO:0000313" key="2">
    <source>
        <dbReference type="Proteomes" id="UP000245626"/>
    </source>
</evidence>
<dbReference type="Proteomes" id="UP000245626">
    <property type="component" value="Unassembled WGS sequence"/>
</dbReference>
<protein>
    <submittedName>
        <fullName evidence="1">Uncharacterized protein</fullName>
    </submittedName>
</protein>
<proteinExistence type="predicted"/>